<evidence type="ECO:0000313" key="1">
    <source>
        <dbReference type="EMBL" id="EON71926.1"/>
    </source>
</evidence>
<dbReference type="PROSITE" id="PS51257">
    <property type="entry name" value="PROKAR_LIPOPROTEIN"/>
    <property type="match status" value="1"/>
</dbReference>
<name>R7ZD37_LYSSH</name>
<comment type="caution">
    <text evidence="1">The sequence shown here is derived from an EMBL/GenBank/DDBJ whole genome shotgun (WGS) entry which is preliminary data.</text>
</comment>
<gene>
    <name evidence="1" type="ORF">H131_13318</name>
</gene>
<dbReference type="HOGENOM" id="CLU_2825994_0_0_9"/>
<proteinExistence type="predicted"/>
<dbReference type="EMBL" id="AQPX01000020">
    <property type="protein sequence ID" value="EON71926.1"/>
    <property type="molecule type" value="Genomic_DNA"/>
</dbReference>
<dbReference type="AlphaFoldDB" id="R7ZD37"/>
<protein>
    <submittedName>
        <fullName evidence="1">Spore germination protein</fullName>
    </submittedName>
</protein>
<evidence type="ECO:0000313" key="2">
    <source>
        <dbReference type="Proteomes" id="UP000013911"/>
    </source>
</evidence>
<sequence>MTKKIILLLFLVVTLLSGCWDVAEPQRMYYVHGVGIDFKDDEYEIFMQIIDFTKIAISEQPNPQAT</sequence>
<dbReference type="RefSeq" id="WP_010859600.1">
    <property type="nucleotide sequence ID" value="NZ_KB933398.1"/>
</dbReference>
<dbReference type="PATRIC" id="fig|1285586.5.peg.2723"/>
<dbReference type="Proteomes" id="UP000013911">
    <property type="component" value="Unassembled WGS sequence"/>
</dbReference>
<accession>R7ZD37</accession>
<organism evidence="1 2">
    <name type="scientific">Lysinibacillus sphaericus OT4b.31</name>
    <dbReference type="NCBI Taxonomy" id="1285586"/>
    <lineage>
        <taxon>Bacteria</taxon>
        <taxon>Bacillati</taxon>
        <taxon>Bacillota</taxon>
        <taxon>Bacilli</taxon>
        <taxon>Bacillales</taxon>
        <taxon>Bacillaceae</taxon>
        <taxon>Lysinibacillus</taxon>
    </lineage>
</organism>
<dbReference type="OrthoDB" id="2380468at2"/>
<reference evidence="1 2" key="1">
    <citation type="submission" date="2013-04" db="EMBL/GenBank/DDBJ databases">
        <title>Draft genome of the heavy metal tolerant bacterium Lysinibacillus sphaericus strain OT4b.31.</title>
        <authorList>
            <person name="Pena-Montenegro T.D."/>
            <person name="Dussan J."/>
        </authorList>
    </citation>
    <scope>NUCLEOTIDE SEQUENCE [LARGE SCALE GENOMIC DNA]</scope>
    <source>
        <strain evidence="1 2">OT4b.31</strain>
    </source>
</reference>